<evidence type="ECO:0000313" key="1">
    <source>
        <dbReference type="EMBL" id="QJR37074.1"/>
    </source>
</evidence>
<proteinExistence type="predicted"/>
<dbReference type="KEGG" id="ggr:HKW67_16895"/>
<reference evidence="1 2" key="1">
    <citation type="submission" date="2020-05" db="EMBL/GenBank/DDBJ databases">
        <title>Complete genome sequence of Gemmatimonas greenlandica TET16.</title>
        <authorList>
            <person name="Zeng Y."/>
        </authorList>
    </citation>
    <scope>NUCLEOTIDE SEQUENCE [LARGE SCALE GENOMIC DNA]</scope>
    <source>
        <strain evidence="1 2">TET16</strain>
    </source>
</reference>
<gene>
    <name evidence="1" type="ORF">HKW67_16895</name>
</gene>
<accession>A0A6M4IQ68</accession>
<dbReference type="RefSeq" id="WP_171226507.1">
    <property type="nucleotide sequence ID" value="NZ_CP053085.1"/>
</dbReference>
<dbReference type="AlphaFoldDB" id="A0A6M4IQ68"/>
<dbReference type="EMBL" id="CP053085">
    <property type="protein sequence ID" value="QJR37074.1"/>
    <property type="molecule type" value="Genomic_DNA"/>
</dbReference>
<sequence length="202" mass="21798">MTQIPTTRPVSLDVQITVLHPDKSLATGVPLRVILGTAADWQSPSAGEELVTGEDGTVHLTQPVVLASLRRQVATNFIARLTASRETTRQVQVGVVMEYAGRSWLSAITVDRRISGGSLRLDPMRVYGRASDGRFTDDVPLTDGSWHKRLPSGKIASLPGFVVTQAALDPESPAADNAAWRLRMTIQQWEPHVAATPVGALT</sequence>
<organism evidence="1 2">
    <name type="scientific">Gemmatimonas groenlandica</name>
    <dbReference type="NCBI Taxonomy" id="2732249"/>
    <lineage>
        <taxon>Bacteria</taxon>
        <taxon>Pseudomonadati</taxon>
        <taxon>Gemmatimonadota</taxon>
        <taxon>Gemmatimonadia</taxon>
        <taxon>Gemmatimonadales</taxon>
        <taxon>Gemmatimonadaceae</taxon>
        <taxon>Gemmatimonas</taxon>
    </lineage>
</organism>
<keyword evidence="2" id="KW-1185">Reference proteome</keyword>
<evidence type="ECO:0000313" key="2">
    <source>
        <dbReference type="Proteomes" id="UP000500938"/>
    </source>
</evidence>
<protein>
    <submittedName>
        <fullName evidence="1">Uncharacterized protein</fullName>
    </submittedName>
</protein>
<name>A0A6M4IQ68_9BACT</name>
<dbReference type="Proteomes" id="UP000500938">
    <property type="component" value="Chromosome"/>
</dbReference>